<evidence type="ECO:0000313" key="1">
    <source>
        <dbReference type="EMBL" id="JAI00684.1"/>
    </source>
</evidence>
<name>A0A0E9XG64_ANGAN</name>
<accession>A0A0E9XG64</accession>
<organism evidence="1">
    <name type="scientific">Anguilla anguilla</name>
    <name type="common">European freshwater eel</name>
    <name type="synonym">Muraena anguilla</name>
    <dbReference type="NCBI Taxonomy" id="7936"/>
    <lineage>
        <taxon>Eukaryota</taxon>
        <taxon>Metazoa</taxon>
        <taxon>Chordata</taxon>
        <taxon>Craniata</taxon>
        <taxon>Vertebrata</taxon>
        <taxon>Euteleostomi</taxon>
        <taxon>Actinopterygii</taxon>
        <taxon>Neopterygii</taxon>
        <taxon>Teleostei</taxon>
        <taxon>Anguilliformes</taxon>
        <taxon>Anguillidae</taxon>
        <taxon>Anguilla</taxon>
    </lineage>
</organism>
<reference evidence="1" key="1">
    <citation type="submission" date="2014-11" db="EMBL/GenBank/DDBJ databases">
        <authorList>
            <person name="Amaro Gonzalez C."/>
        </authorList>
    </citation>
    <scope>NUCLEOTIDE SEQUENCE</scope>
</reference>
<sequence length="62" mass="7174">MSFLRKSQPYTPPFPLYLVPETRSNPPSRCFSINCGINLGWWERSASIIKTKFPVACLIPWM</sequence>
<reference evidence="1" key="2">
    <citation type="journal article" date="2015" name="Fish Shellfish Immunol.">
        <title>Early steps in the European eel (Anguilla anguilla)-Vibrio vulnificus interaction in the gills: Role of the RtxA13 toxin.</title>
        <authorList>
            <person name="Callol A."/>
            <person name="Pajuelo D."/>
            <person name="Ebbesson L."/>
            <person name="Teles M."/>
            <person name="MacKenzie S."/>
            <person name="Amaro C."/>
        </authorList>
    </citation>
    <scope>NUCLEOTIDE SEQUENCE</scope>
</reference>
<dbReference type="EMBL" id="GBXM01007894">
    <property type="protein sequence ID" value="JAI00684.1"/>
    <property type="molecule type" value="Transcribed_RNA"/>
</dbReference>
<protein>
    <submittedName>
        <fullName evidence="1">Uncharacterized protein</fullName>
    </submittedName>
</protein>
<proteinExistence type="predicted"/>
<dbReference type="AlphaFoldDB" id="A0A0E9XG64"/>